<dbReference type="InterPro" id="IPR000843">
    <property type="entry name" value="HTH_LacI"/>
</dbReference>
<dbReference type="SUPFAM" id="SSF53822">
    <property type="entry name" value="Periplasmic binding protein-like I"/>
    <property type="match status" value="1"/>
</dbReference>
<dbReference type="InterPro" id="IPR025997">
    <property type="entry name" value="SBP_2_dom"/>
</dbReference>
<dbReference type="AlphaFoldDB" id="A0A1I3QZZ1"/>
<dbReference type="GO" id="GO:0003700">
    <property type="term" value="F:DNA-binding transcription factor activity"/>
    <property type="evidence" value="ECO:0007669"/>
    <property type="project" value="TreeGrafter"/>
</dbReference>
<dbReference type="Pfam" id="PF13407">
    <property type="entry name" value="Peripla_BP_4"/>
    <property type="match status" value="1"/>
</dbReference>
<dbReference type="SUPFAM" id="SSF47413">
    <property type="entry name" value="lambda repressor-like DNA-binding domains"/>
    <property type="match status" value="1"/>
</dbReference>
<gene>
    <name evidence="5" type="ORF">SAMN04488138_104197</name>
</gene>
<dbReference type="GeneID" id="98664480"/>
<accession>A0A1I3QZZ1</accession>
<feature type="domain" description="HTH lacI-type" evidence="4">
    <location>
        <begin position="4"/>
        <end position="58"/>
    </location>
</feature>
<name>A0A1I3QZZ1_9RHOB</name>
<sequence>MKNPTLHDVAALAGVSYATADRVVNRRGNVAEKSVRKVNDAVAQLGYVRNIAAAKLSKSRHHHLAFVLPDKSHDFFGRMHDQLAAAALHLKTAGVVLDVIEFEAFDARALEQALSGLIGKNYDGVAFVGQGLDKFSTSLTALRAEGTKIVTLVSDVPENNRDHYIGIDNVKAGRTAGRLIGFSHGGKPGHVVLTAGSLDLRDHSDRINGFREVIEADFPNIGISEVIETKDQAELMQQSLHQNLSDASPITAIYNAGAGNEGLVRALRERDPDGAIFCIVHELSTTVCDALQDGFVDVALDQRPEIEMNRALALLQAIADEMPPPPSPELIPAIYVRDNLPTEMN</sequence>
<dbReference type="STRING" id="576117.SAMN04488138_104197"/>
<keyword evidence="3" id="KW-0804">Transcription</keyword>
<reference evidence="5 6" key="1">
    <citation type="submission" date="2016-10" db="EMBL/GenBank/DDBJ databases">
        <authorList>
            <person name="de Groot N.N."/>
        </authorList>
    </citation>
    <scope>NUCLEOTIDE SEQUENCE [LARGE SCALE GENOMIC DNA]</scope>
    <source>
        <strain evidence="5 6">CGMCC 1.8891</strain>
    </source>
</reference>
<dbReference type="PROSITE" id="PS50932">
    <property type="entry name" value="HTH_LACI_2"/>
    <property type="match status" value="1"/>
</dbReference>
<dbReference type="SMART" id="SM00354">
    <property type="entry name" value="HTH_LACI"/>
    <property type="match status" value="1"/>
</dbReference>
<dbReference type="InterPro" id="IPR010982">
    <property type="entry name" value="Lambda_DNA-bd_dom_sf"/>
</dbReference>
<evidence type="ECO:0000313" key="6">
    <source>
        <dbReference type="Proteomes" id="UP000183299"/>
    </source>
</evidence>
<dbReference type="CDD" id="cd01392">
    <property type="entry name" value="HTH_LacI"/>
    <property type="match status" value="1"/>
</dbReference>
<dbReference type="Gene3D" id="3.40.50.2300">
    <property type="match status" value="2"/>
</dbReference>
<keyword evidence="1" id="KW-0805">Transcription regulation</keyword>
<evidence type="ECO:0000259" key="4">
    <source>
        <dbReference type="PROSITE" id="PS50932"/>
    </source>
</evidence>
<dbReference type="EMBL" id="FORY01000004">
    <property type="protein sequence ID" value="SFJ39445.1"/>
    <property type="molecule type" value="Genomic_DNA"/>
</dbReference>
<evidence type="ECO:0000256" key="2">
    <source>
        <dbReference type="ARBA" id="ARBA00023125"/>
    </source>
</evidence>
<dbReference type="GO" id="GO:0000976">
    <property type="term" value="F:transcription cis-regulatory region binding"/>
    <property type="evidence" value="ECO:0007669"/>
    <property type="project" value="TreeGrafter"/>
</dbReference>
<dbReference type="RefSeq" id="WP_066601328.1">
    <property type="nucleotide sequence ID" value="NZ_FORY01000004.1"/>
</dbReference>
<dbReference type="InterPro" id="IPR028082">
    <property type="entry name" value="Peripla_BP_I"/>
</dbReference>
<dbReference type="Gene3D" id="1.10.260.40">
    <property type="entry name" value="lambda repressor-like DNA-binding domains"/>
    <property type="match status" value="1"/>
</dbReference>
<keyword evidence="2" id="KW-0238">DNA-binding</keyword>
<dbReference type="Pfam" id="PF00356">
    <property type="entry name" value="LacI"/>
    <property type="match status" value="1"/>
</dbReference>
<evidence type="ECO:0000256" key="1">
    <source>
        <dbReference type="ARBA" id="ARBA00023015"/>
    </source>
</evidence>
<protein>
    <submittedName>
        <fullName evidence="5">LacI family transcriptional regulator</fullName>
    </submittedName>
</protein>
<dbReference type="CDD" id="cd06307">
    <property type="entry name" value="PBP1_sugar_binding"/>
    <property type="match status" value="1"/>
</dbReference>
<keyword evidence="6" id="KW-1185">Reference proteome</keyword>
<evidence type="ECO:0000313" key="5">
    <source>
        <dbReference type="EMBL" id="SFJ39445.1"/>
    </source>
</evidence>
<evidence type="ECO:0000256" key="3">
    <source>
        <dbReference type="ARBA" id="ARBA00023163"/>
    </source>
</evidence>
<dbReference type="Proteomes" id="UP000183299">
    <property type="component" value="Unassembled WGS sequence"/>
</dbReference>
<dbReference type="PROSITE" id="PS00356">
    <property type="entry name" value="HTH_LACI_1"/>
    <property type="match status" value="1"/>
</dbReference>
<dbReference type="PANTHER" id="PTHR30146:SF152">
    <property type="entry name" value="TRANSCRIPTIONAL REGULATORY PROTEIN"/>
    <property type="match status" value="1"/>
</dbReference>
<proteinExistence type="predicted"/>
<organism evidence="5 6">
    <name type="scientific">Celeribacter halophilus</name>
    <dbReference type="NCBI Taxonomy" id="576117"/>
    <lineage>
        <taxon>Bacteria</taxon>
        <taxon>Pseudomonadati</taxon>
        <taxon>Pseudomonadota</taxon>
        <taxon>Alphaproteobacteria</taxon>
        <taxon>Rhodobacterales</taxon>
        <taxon>Roseobacteraceae</taxon>
        <taxon>Celeribacter</taxon>
    </lineage>
</organism>
<dbReference type="PANTHER" id="PTHR30146">
    <property type="entry name" value="LACI-RELATED TRANSCRIPTIONAL REPRESSOR"/>
    <property type="match status" value="1"/>
</dbReference>